<sequence length="141" mass="15467">MISQHTRLHCLLHTNAMASNKETDSGASDSKFTAGEIKFFTVMFKYLPRHLELDWDAFAREMTLKDGNVAKVRVRQIRKKLGLDGVGAGKNASPAKPKPTANKVSKPRKSSKAKQAKNAVEEAADAINNEDVDADDQDGEV</sequence>
<protein>
    <submittedName>
        <fullName evidence="2">Uncharacterized protein</fullName>
    </submittedName>
</protein>
<reference evidence="2 3" key="1">
    <citation type="submission" date="2023-10" db="EMBL/GenBank/DDBJ databases">
        <title>Draft genome sequence of Xylaria bambusicola isolate GMP-LS, the root and basal stem rot pathogen of sugarcane in Indonesia.</title>
        <authorList>
            <person name="Selvaraj P."/>
            <person name="Muralishankar V."/>
            <person name="Muruganantham S."/>
            <person name="Sp S."/>
            <person name="Haryani S."/>
            <person name="Lau K.J.X."/>
            <person name="Naqvi N.I."/>
        </authorList>
    </citation>
    <scope>NUCLEOTIDE SEQUENCE [LARGE SCALE GENOMIC DNA]</scope>
    <source>
        <strain evidence="2">GMP-LS</strain>
    </source>
</reference>
<feature type="compositionally biased region" description="Acidic residues" evidence="1">
    <location>
        <begin position="122"/>
        <end position="141"/>
    </location>
</feature>
<feature type="region of interest" description="Disordered" evidence="1">
    <location>
        <begin position="83"/>
        <end position="141"/>
    </location>
</feature>
<keyword evidence="3" id="KW-1185">Reference proteome</keyword>
<name>A0AAN7Z715_9PEZI</name>
<dbReference type="AlphaFoldDB" id="A0AAN7Z715"/>
<dbReference type="EMBL" id="JAWHQM010000018">
    <property type="protein sequence ID" value="KAK5631057.1"/>
    <property type="molecule type" value="Genomic_DNA"/>
</dbReference>
<gene>
    <name evidence="2" type="ORF">RRF57_006772</name>
</gene>
<comment type="caution">
    <text evidence="2">The sequence shown here is derived from an EMBL/GenBank/DDBJ whole genome shotgun (WGS) entry which is preliminary data.</text>
</comment>
<evidence type="ECO:0000256" key="1">
    <source>
        <dbReference type="SAM" id="MobiDB-lite"/>
    </source>
</evidence>
<organism evidence="2 3">
    <name type="scientific">Xylaria bambusicola</name>
    <dbReference type="NCBI Taxonomy" id="326684"/>
    <lineage>
        <taxon>Eukaryota</taxon>
        <taxon>Fungi</taxon>
        <taxon>Dikarya</taxon>
        <taxon>Ascomycota</taxon>
        <taxon>Pezizomycotina</taxon>
        <taxon>Sordariomycetes</taxon>
        <taxon>Xylariomycetidae</taxon>
        <taxon>Xylariales</taxon>
        <taxon>Xylariaceae</taxon>
        <taxon>Xylaria</taxon>
    </lineage>
</organism>
<evidence type="ECO:0000313" key="3">
    <source>
        <dbReference type="Proteomes" id="UP001305414"/>
    </source>
</evidence>
<evidence type="ECO:0000313" key="2">
    <source>
        <dbReference type="EMBL" id="KAK5631057.1"/>
    </source>
</evidence>
<accession>A0AAN7Z715</accession>
<proteinExistence type="predicted"/>
<feature type="compositionally biased region" description="Basic residues" evidence="1">
    <location>
        <begin position="105"/>
        <end position="115"/>
    </location>
</feature>
<dbReference type="Proteomes" id="UP001305414">
    <property type="component" value="Unassembled WGS sequence"/>
</dbReference>